<feature type="active site" description="Proton donor/acceptor" evidence="7">
    <location>
        <position position="433"/>
    </location>
</feature>
<sequence>MKNFTLTIFLISCLTVSSFGFSKDKTLSENKKTTFFIPAPSFDNYAAPIIDDATVLAFFKKYSQLKEYQKDVSTLYKDRSYKTIWYEGNDINEFGHLMYQKLNSTYEQGVQVRIPYKDKIDKVFDEDLTEKISDSDTELLLSSMYILYAKHVFQGMDAAEQNKIEWYLPKKKLSYETLLDSIVTNPNLLDENNHILFSQYYKLQNVLKKYREIEKNNTWKTITMPNPYKDLRPDDTGVTIQDIRTRLFVIGDLAQDSKSNFYDQELMDGVMKYKLRHVLTPNYIINKEHINQMNEPVSDRIKTLMLNMERCRWIPPTLENQEEYVMVNIPSFRLYFVRNGNYDVVSKVFIGTPLTKTVIFSGQIDRIVFSPYWYVPSSIIKNELQLKIAEDKNYLADHNMEWNGGNVRQKPGPENALGLVKFMFPNPNDIYMHDSPSKTLFGFEKRIFSHGCINVEKAKDLAVSMMKDYPDWTLDKINAAMSGEKETPFKLTKKIPIYIGYFTAWVSKEGDIGFFPDVYERDVKLNSLLFPLDTGYKTANN</sequence>
<dbReference type="CDD" id="cd16913">
    <property type="entry name" value="YkuD_like"/>
    <property type="match status" value="1"/>
</dbReference>
<dbReference type="InterPro" id="IPR045380">
    <property type="entry name" value="LD_TPept_scaffold_dom"/>
</dbReference>
<feature type="active site" description="Nucleophile" evidence="7">
    <location>
        <position position="452"/>
    </location>
</feature>
<protein>
    <submittedName>
        <fullName evidence="9">Murein L,D-transpeptidase YcbB/YkuD</fullName>
    </submittedName>
</protein>
<dbReference type="SUPFAM" id="SSF141523">
    <property type="entry name" value="L,D-transpeptidase catalytic domain-like"/>
    <property type="match status" value="1"/>
</dbReference>
<evidence type="ECO:0000256" key="4">
    <source>
        <dbReference type="ARBA" id="ARBA00022960"/>
    </source>
</evidence>
<dbReference type="PANTHER" id="PTHR41533">
    <property type="entry name" value="L,D-TRANSPEPTIDASE HI_1667-RELATED"/>
    <property type="match status" value="1"/>
</dbReference>
<dbReference type="GO" id="GO:0004180">
    <property type="term" value="F:carboxypeptidase activity"/>
    <property type="evidence" value="ECO:0007669"/>
    <property type="project" value="UniProtKB-ARBA"/>
</dbReference>
<dbReference type="PROSITE" id="PS52029">
    <property type="entry name" value="LD_TPASE"/>
    <property type="match status" value="1"/>
</dbReference>
<dbReference type="GO" id="GO:0008360">
    <property type="term" value="P:regulation of cell shape"/>
    <property type="evidence" value="ECO:0007669"/>
    <property type="project" value="UniProtKB-UniRule"/>
</dbReference>
<dbReference type="InterPro" id="IPR052905">
    <property type="entry name" value="LD-transpeptidase_YkuD-like"/>
</dbReference>
<dbReference type="GO" id="GO:0016740">
    <property type="term" value="F:transferase activity"/>
    <property type="evidence" value="ECO:0007669"/>
    <property type="project" value="UniProtKB-KW"/>
</dbReference>
<dbReference type="Proteomes" id="UP000184121">
    <property type="component" value="Unassembled WGS sequence"/>
</dbReference>
<reference evidence="10" key="1">
    <citation type="submission" date="2016-11" db="EMBL/GenBank/DDBJ databases">
        <authorList>
            <person name="Varghese N."/>
            <person name="Submissions S."/>
        </authorList>
    </citation>
    <scope>NUCLEOTIDE SEQUENCE [LARGE SCALE GENOMIC DNA]</scope>
    <source>
        <strain evidence="10">DSM 1811</strain>
    </source>
</reference>
<proteinExistence type="inferred from homology"/>
<comment type="similarity">
    <text evidence="2">Belongs to the YkuD family.</text>
</comment>
<name>A0A1M7GC08_9FLAO</name>
<dbReference type="STRING" id="29534.SAMN05444366_2491"/>
<feature type="domain" description="L,D-TPase catalytic" evidence="8">
    <location>
        <begin position="323"/>
        <end position="480"/>
    </location>
</feature>
<dbReference type="UniPathway" id="UPA00219"/>
<evidence type="ECO:0000256" key="6">
    <source>
        <dbReference type="ARBA" id="ARBA00023316"/>
    </source>
</evidence>
<dbReference type="Gene3D" id="2.40.440.10">
    <property type="entry name" value="L,D-transpeptidase catalytic domain-like"/>
    <property type="match status" value="1"/>
</dbReference>
<gene>
    <name evidence="9" type="ORF">SAMN05444366_2491</name>
</gene>
<evidence type="ECO:0000313" key="9">
    <source>
        <dbReference type="EMBL" id="SHM13924.1"/>
    </source>
</evidence>
<dbReference type="Pfam" id="PF03734">
    <property type="entry name" value="YkuD"/>
    <property type="match status" value="1"/>
</dbReference>
<dbReference type="OrthoDB" id="9778545at2"/>
<dbReference type="RefSeq" id="WP_072972799.1">
    <property type="nucleotide sequence ID" value="NZ_FRBY01000003.1"/>
</dbReference>
<accession>A0A1M7GC08</accession>
<comment type="pathway">
    <text evidence="1 7">Cell wall biogenesis; peptidoglycan biosynthesis.</text>
</comment>
<dbReference type="Pfam" id="PF20142">
    <property type="entry name" value="Scaffold"/>
    <property type="match status" value="1"/>
</dbReference>
<keyword evidence="6 7" id="KW-0961">Cell wall biogenesis/degradation</keyword>
<dbReference type="GO" id="GO:0009252">
    <property type="term" value="P:peptidoglycan biosynthetic process"/>
    <property type="evidence" value="ECO:0007669"/>
    <property type="project" value="UniProtKB-UniPathway"/>
</dbReference>
<keyword evidence="4 7" id="KW-0133">Cell shape</keyword>
<evidence type="ECO:0000256" key="5">
    <source>
        <dbReference type="ARBA" id="ARBA00022984"/>
    </source>
</evidence>
<dbReference type="InterPro" id="IPR005490">
    <property type="entry name" value="LD_TPept_cat_dom"/>
</dbReference>
<evidence type="ECO:0000256" key="1">
    <source>
        <dbReference type="ARBA" id="ARBA00004752"/>
    </source>
</evidence>
<dbReference type="GO" id="GO:0071555">
    <property type="term" value="P:cell wall organization"/>
    <property type="evidence" value="ECO:0007669"/>
    <property type="project" value="UniProtKB-UniRule"/>
</dbReference>
<keyword evidence="5 7" id="KW-0573">Peptidoglycan synthesis</keyword>
<organism evidence="9 10">
    <name type="scientific">Flavobacterium saccharophilum</name>
    <dbReference type="NCBI Taxonomy" id="29534"/>
    <lineage>
        <taxon>Bacteria</taxon>
        <taxon>Pseudomonadati</taxon>
        <taxon>Bacteroidota</taxon>
        <taxon>Flavobacteriia</taxon>
        <taxon>Flavobacteriales</taxon>
        <taxon>Flavobacteriaceae</taxon>
        <taxon>Flavobacterium</taxon>
    </lineage>
</organism>
<dbReference type="InterPro" id="IPR038063">
    <property type="entry name" value="Transpep_catalytic_dom"/>
</dbReference>
<evidence type="ECO:0000256" key="2">
    <source>
        <dbReference type="ARBA" id="ARBA00005992"/>
    </source>
</evidence>
<keyword evidence="10" id="KW-1185">Reference proteome</keyword>
<evidence type="ECO:0000259" key="8">
    <source>
        <dbReference type="PROSITE" id="PS52029"/>
    </source>
</evidence>
<evidence type="ECO:0000256" key="7">
    <source>
        <dbReference type="PROSITE-ProRule" id="PRU01373"/>
    </source>
</evidence>
<dbReference type="EMBL" id="FRBY01000003">
    <property type="protein sequence ID" value="SHM13924.1"/>
    <property type="molecule type" value="Genomic_DNA"/>
</dbReference>
<keyword evidence="3" id="KW-0808">Transferase</keyword>
<dbReference type="PANTHER" id="PTHR41533:SF2">
    <property type="entry name" value="BLR7131 PROTEIN"/>
    <property type="match status" value="1"/>
</dbReference>
<evidence type="ECO:0000256" key="3">
    <source>
        <dbReference type="ARBA" id="ARBA00022679"/>
    </source>
</evidence>
<dbReference type="AlphaFoldDB" id="A0A1M7GC08"/>
<evidence type="ECO:0000313" key="10">
    <source>
        <dbReference type="Proteomes" id="UP000184121"/>
    </source>
</evidence>